<dbReference type="AlphaFoldDB" id="A0A378PPQ4"/>
<dbReference type="EMBL" id="UGPZ01000002">
    <property type="protein sequence ID" value="STY90547.1"/>
    <property type="molecule type" value="Genomic_DNA"/>
</dbReference>
<reference evidence="1 2" key="1">
    <citation type="submission" date="2018-06" db="EMBL/GenBank/DDBJ databases">
        <authorList>
            <consortium name="Pathogen Informatics"/>
            <person name="Doyle S."/>
        </authorList>
    </citation>
    <scope>NUCLEOTIDE SEQUENCE [LARGE SCALE GENOMIC DNA]</scope>
    <source>
        <strain evidence="1 2">NCTC9426</strain>
    </source>
</reference>
<accession>A0A378PPQ4</accession>
<evidence type="ECO:0000313" key="2">
    <source>
        <dbReference type="Proteomes" id="UP000254133"/>
    </source>
</evidence>
<evidence type="ECO:0000313" key="1">
    <source>
        <dbReference type="EMBL" id="STY90547.1"/>
    </source>
</evidence>
<organism evidence="1 2">
    <name type="scientific">Moraxella bovis</name>
    <dbReference type="NCBI Taxonomy" id="476"/>
    <lineage>
        <taxon>Bacteria</taxon>
        <taxon>Pseudomonadati</taxon>
        <taxon>Pseudomonadota</taxon>
        <taxon>Gammaproteobacteria</taxon>
        <taxon>Moraxellales</taxon>
        <taxon>Moraxellaceae</taxon>
        <taxon>Moraxella</taxon>
    </lineage>
</organism>
<gene>
    <name evidence="1" type="ORF">NCTC9426_00563</name>
</gene>
<name>A0A378PPQ4_MORBO</name>
<dbReference type="RefSeq" id="WP_115368796.1">
    <property type="nucleotide sequence ID" value="NZ_UGPZ01000002.1"/>
</dbReference>
<dbReference type="Proteomes" id="UP000254133">
    <property type="component" value="Unassembled WGS sequence"/>
</dbReference>
<sequence length="192" mass="22971">MSHVNFYRIHIKPHRNDEKDQDLFELFLNQGILGGGWVVDDLDNGADWQNFSQRVLKKYPNNPDLNVFLKHMPNVKKDDLILTKDRHSNYYLAKVISGWEYVDFDDIVNPEKLDIHSIVRVEFQKIPNDIKGGEMYEFFNGKYRNHTLVEIEEFEQIYTKELYKYLWNKLSNTCDYAVDDYFLHMVKQIKAL</sequence>
<protein>
    <submittedName>
        <fullName evidence="1">Uncharacterized protein</fullName>
    </submittedName>
</protein>
<proteinExistence type="predicted"/>